<feature type="signal peptide" evidence="1">
    <location>
        <begin position="1"/>
        <end position="28"/>
    </location>
</feature>
<accession>A0A077EQ98</accession>
<organism evidence="2 3">
    <name type="scientific">Elizabethkingia anophelis NUHP1</name>
    <dbReference type="NCBI Taxonomy" id="1338011"/>
    <lineage>
        <taxon>Bacteria</taxon>
        <taxon>Pseudomonadati</taxon>
        <taxon>Bacteroidota</taxon>
        <taxon>Flavobacteriia</taxon>
        <taxon>Flavobacteriales</taxon>
        <taxon>Weeksellaceae</taxon>
        <taxon>Elizabethkingia</taxon>
    </lineage>
</organism>
<reference evidence="2" key="1">
    <citation type="journal article" date="2013" name="Lancet">
        <title>First case of E anophelis outbreak in an intensive-care unit.</title>
        <authorList>
            <person name="Teo J."/>
            <person name="Tan S.Y."/>
            <person name="Tay M."/>
            <person name="Ding Y."/>
            <person name="Kjelleberg S."/>
            <person name="Givskov M."/>
            <person name="Lin R.T."/>
            <person name="Yang L."/>
        </authorList>
    </citation>
    <scope>NUCLEOTIDE SEQUENCE [LARGE SCALE GENOMIC DNA]</scope>
    <source>
        <strain evidence="2">NUHP1</strain>
    </source>
</reference>
<feature type="chain" id="PRO_5001718296" evidence="1">
    <location>
        <begin position="29"/>
        <end position="217"/>
    </location>
</feature>
<name>A0A077EQ98_9FLAO</name>
<dbReference type="RefSeq" id="WP_078411999.1">
    <property type="nucleotide sequence ID" value="NZ_CP007547.1"/>
</dbReference>
<dbReference type="EMBL" id="CP007547">
    <property type="protein sequence ID" value="AIL47670.1"/>
    <property type="molecule type" value="Genomic_DNA"/>
</dbReference>
<dbReference type="AlphaFoldDB" id="A0A077EQ98"/>
<dbReference type="eggNOG" id="COG3637">
    <property type="taxonomic scope" value="Bacteria"/>
</dbReference>
<proteinExistence type="predicted"/>
<keyword evidence="1" id="KW-0732">Signal</keyword>
<evidence type="ECO:0000313" key="3">
    <source>
        <dbReference type="Proteomes" id="UP000028933"/>
    </source>
</evidence>
<protein>
    <submittedName>
        <fullName evidence="2">Uncharacterized protein</fullName>
    </submittedName>
</protein>
<dbReference type="STRING" id="1338011.BD94_3895"/>
<sequence length="217" mass="23661">MKSKIQSTSVMKKLFIPVMLGAAAFAHAQVSLGVRANALFNTSSSRWSDISTTAKGAFNNPKDVAGFNVGLSAKIKLPVVSLFVMPEIYYTNFKSKATYVEADGSNIELSAKSNRIDIPVMVGFDVIGPLSIFTGPVFSTNLSSNSTFEGYKEDTSKNFSVGYQFGANVKISKLIVNARYEGSFSKDQRKFINNVTGNGVNYDNRPSFFMVGLGYQF</sequence>
<dbReference type="Proteomes" id="UP000028933">
    <property type="component" value="Chromosome"/>
</dbReference>
<dbReference type="KEGG" id="eao:BD94_3895"/>
<dbReference type="HOGENOM" id="CLU_082049_5_0_10"/>
<gene>
    <name evidence="2" type="ORF">BD94_3895</name>
</gene>
<evidence type="ECO:0000313" key="2">
    <source>
        <dbReference type="EMBL" id="AIL47670.1"/>
    </source>
</evidence>
<evidence type="ECO:0000256" key="1">
    <source>
        <dbReference type="SAM" id="SignalP"/>
    </source>
</evidence>
<reference evidence="2" key="2">
    <citation type="journal article" date="2015" name="Genome Biol. Evol.">
        <title>Complete Genome Sequence and Transcriptomic Analysis of the Novel Pathogen Elizabethkingia anophelis in Response to Oxidative Stress.</title>
        <authorList>
            <person name="Li Y."/>
            <person name="Liu Y."/>
            <person name="Chew S.C."/>
            <person name="Tay M."/>
            <person name="Salido M.M."/>
            <person name="Teo J."/>
            <person name="Lauro F.M."/>
            <person name="Givskov M."/>
            <person name="Yang L."/>
        </authorList>
    </citation>
    <scope>NUCLEOTIDE SEQUENCE</scope>
    <source>
        <strain evidence="2">NUHP1</strain>
    </source>
</reference>